<dbReference type="OrthoDB" id="9805976at2"/>
<protein>
    <submittedName>
        <fullName evidence="4">NAD(P)H-dependent oxidoreductase</fullName>
    </submittedName>
</protein>
<dbReference type="Pfam" id="PF03358">
    <property type="entry name" value="FMN_red"/>
    <property type="match status" value="1"/>
</dbReference>
<keyword evidence="1" id="KW-0285">Flavoprotein</keyword>
<evidence type="ECO:0000256" key="1">
    <source>
        <dbReference type="ARBA" id="ARBA00022630"/>
    </source>
</evidence>
<comment type="caution">
    <text evidence="4">The sequence shown here is derived from an EMBL/GenBank/DDBJ whole genome shotgun (WGS) entry which is preliminary data.</text>
</comment>
<name>A0A084H355_METID</name>
<sequence>MSILAIYGSSRENGNSEKLADWVLEGTEHTAIHLRKKTILPIADKRHEEGGFQPVEDDFHSVIDAFLKADTVVFSTPLYWYGMSGSMKDFFDRWSQALRDETLSFKESVKGKKAYVVIAGGDSPKIKALPLIQQFQYIFDFVGMEFCGYIIGEANAPGDMEKDKKAAAEAGVMNEQIKHMNR</sequence>
<dbReference type="AlphaFoldDB" id="A0A084H355"/>
<gene>
    <name evidence="4" type="ORF">GS18_0203570</name>
</gene>
<dbReference type="InterPro" id="IPR029039">
    <property type="entry name" value="Flavoprotein-like_sf"/>
</dbReference>
<evidence type="ECO:0000259" key="3">
    <source>
        <dbReference type="Pfam" id="PF03358"/>
    </source>
</evidence>
<dbReference type="Gene3D" id="3.40.50.360">
    <property type="match status" value="1"/>
</dbReference>
<evidence type="ECO:0000313" key="5">
    <source>
        <dbReference type="Proteomes" id="UP000028549"/>
    </source>
</evidence>
<keyword evidence="5" id="KW-1185">Reference proteome</keyword>
<proteinExistence type="predicted"/>
<keyword evidence="2" id="KW-0288">FMN</keyword>
<dbReference type="PANTHER" id="PTHR43278:SF4">
    <property type="entry name" value="NAD(P)H-DEPENDENT FMN-CONTAINING OXIDOREDUCTASE YWQN-RELATED"/>
    <property type="match status" value="1"/>
</dbReference>
<accession>A0A084H355</accession>
<dbReference type="InterPro" id="IPR005025">
    <property type="entry name" value="FMN_Rdtase-like_dom"/>
</dbReference>
<feature type="domain" description="NADPH-dependent FMN reductase-like" evidence="3">
    <location>
        <begin position="1"/>
        <end position="123"/>
    </location>
</feature>
<evidence type="ECO:0000313" key="4">
    <source>
        <dbReference type="EMBL" id="KEZ54017.1"/>
    </source>
</evidence>
<dbReference type="PANTHER" id="PTHR43278">
    <property type="entry name" value="NAD(P)H-DEPENDENT FMN-CONTAINING OXIDOREDUCTASE YWQN-RELATED"/>
    <property type="match status" value="1"/>
</dbReference>
<dbReference type="Proteomes" id="UP000028549">
    <property type="component" value="Unassembled WGS sequence"/>
</dbReference>
<organism evidence="4 5">
    <name type="scientific">Metabacillus indicus</name>
    <name type="common">Bacillus indicus</name>
    <dbReference type="NCBI Taxonomy" id="246786"/>
    <lineage>
        <taxon>Bacteria</taxon>
        <taxon>Bacillati</taxon>
        <taxon>Bacillota</taxon>
        <taxon>Bacilli</taxon>
        <taxon>Bacillales</taxon>
        <taxon>Bacillaceae</taxon>
        <taxon>Metabacillus</taxon>
    </lineage>
</organism>
<dbReference type="SUPFAM" id="SSF52218">
    <property type="entry name" value="Flavoproteins"/>
    <property type="match status" value="1"/>
</dbReference>
<reference evidence="4 5" key="1">
    <citation type="journal article" date="2005" name="Int. J. Syst. Evol. Microbiol.">
        <title>Bacillus cibi sp. nov., isolated from jeotgal, a traditional Korean fermented seafood.</title>
        <authorList>
            <person name="Yoon J.H."/>
            <person name="Lee C.H."/>
            <person name="Oh T.K."/>
        </authorList>
    </citation>
    <scope>NUCLEOTIDE SEQUENCE [LARGE SCALE GENOMIC DNA]</scope>
    <source>
        <strain evidence="4 5">DSM 16189</strain>
    </source>
</reference>
<dbReference type="EMBL" id="JNVC02000001">
    <property type="protein sequence ID" value="KEZ54017.1"/>
    <property type="molecule type" value="Genomic_DNA"/>
</dbReference>
<evidence type="ECO:0000256" key="2">
    <source>
        <dbReference type="ARBA" id="ARBA00022643"/>
    </source>
</evidence>
<dbReference type="STRING" id="246786.GS18_0203570"/>
<dbReference type="InterPro" id="IPR051796">
    <property type="entry name" value="ISF_SsuE-like"/>
</dbReference>
<dbReference type="GO" id="GO:0016491">
    <property type="term" value="F:oxidoreductase activity"/>
    <property type="evidence" value="ECO:0007669"/>
    <property type="project" value="InterPro"/>
</dbReference>